<evidence type="ECO:0000256" key="1">
    <source>
        <dbReference type="SAM" id="MobiDB-lite"/>
    </source>
</evidence>
<proteinExistence type="predicted"/>
<dbReference type="OrthoDB" id="6356990at2759"/>
<reference evidence="2 3" key="1">
    <citation type="submission" date="2016-03" db="EMBL/GenBank/DDBJ databases">
        <title>EvidentialGene: Evidence-directed Construction of Genes on Genomes.</title>
        <authorList>
            <person name="Gilbert D.G."/>
            <person name="Choi J.-H."/>
            <person name="Mockaitis K."/>
            <person name="Colbourne J."/>
            <person name="Pfrender M."/>
        </authorList>
    </citation>
    <scope>NUCLEOTIDE SEQUENCE [LARGE SCALE GENOMIC DNA]</scope>
    <source>
        <strain evidence="2 3">Xinb3</strain>
        <tissue evidence="2">Complete organism</tissue>
    </source>
</reference>
<sequence length="128" mass="14731">STAQDEDTMQQQQLVDNDPSTTSQSQLTDVESLIAQWVTDPECVKEILEDHRNFPPQHKRRDPKENPATQKKLNYFLKVLELKIVKESKLANCSIPQSLKNIPLALSYETFITLYWPGTMSCCKSFTR</sequence>
<feature type="region of interest" description="Disordered" evidence="1">
    <location>
        <begin position="1"/>
        <end position="26"/>
    </location>
</feature>
<dbReference type="AlphaFoldDB" id="A0A164H2C0"/>
<accession>A0A164H2C0</accession>
<evidence type="ECO:0000313" key="3">
    <source>
        <dbReference type="Proteomes" id="UP000076858"/>
    </source>
</evidence>
<gene>
    <name evidence="2" type="ORF">APZ42_004434</name>
</gene>
<feature type="compositionally biased region" description="Polar residues" evidence="1">
    <location>
        <begin position="9"/>
        <end position="26"/>
    </location>
</feature>
<dbReference type="Proteomes" id="UP000076858">
    <property type="component" value="Unassembled WGS sequence"/>
</dbReference>
<dbReference type="EMBL" id="LRGB01013115">
    <property type="protein sequence ID" value="KZR99627.1"/>
    <property type="molecule type" value="Genomic_DNA"/>
</dbReference>
<protein>
    <submittedName>
        <fullName evidence="2">Uncharacterized protein</fullName>
    </submittedName>
</protein>
<evidence type="ECO:0000313" key="2">
    <source>
        <dbReference type="EMBL" id="KZR99627.1"/>
    </source>
</evidence>
<feature type="non-terminal residue" evidence="2">
    <location>
        <position position="128"/>
    </location>
</feature>
<feature type="non-terminal residue" evidence="2">
    <location>
        <position position="1"/>
    </location>
</feature>
<name>A0A164H2C0_9CRUS</name>
<keyword evidence="3" id="KW-1185">Reference proteome</keyword>
<comment type="caution">
    <text evidence="2">The sequence shown here is derived from an EMBL/GenBank/DDBJ whole genome shotgun (WGS) entry which is preliminary data.</text>
</comment>
<organism evidence="2 3">
    <name type="scientific">Daphnia magna</name>
    <dbReference type="NCBI Taxonomy" id="35525"/>
    <lineage>
        <taxon>Eukaryota</taxon>
        <taxon>Metazoa</taxon>
        <taxon>Ecdysozoa</taxon>
        <taxon>Arthropoda</taxon>
        <taxon>Crustacea</taxon>
        <taxon>Branchiopoda</taxon>
        <taxon>Diplostraca</taxon>
        <taxon>Cladocera</taxon>
        <taxon>Anomopoda</taxon>
        <taxon>Daphniidae</taxon>
        <taxon>Daphnia</taxon>
    </lineage>
</organism>